<protein>
    <submittedName>
        <fullName evidence="1">Uncharacterized protein</fullName>
    </submittedName>
</protein>
<organism evidence="1 2">
    <name type="scientific">Clostridium cochlearium</name>
    <dbReference type="NCBI Taxonomy" id="1494"/>
    <lineage>
        <taxon>Bacteria</taxon>
        <taxon>Bacillati</taxon>
        <taxon>Bacillota</taxon>
        <taxon>Clostridia</taxon>
        <taxon>Eubacteriales</taxon>
        <taxon>Clostridiaceae</taxon>
        <taxon>Clostridium</taxon>
    </lineage>
</organism>
<gene>
    <name evidence="1" type="ORF">HMJ28_03180</name>
</gene>
<dbReference type="EMBL" id="JABFIF010000003">
    <property type="protein sequence ID" value="NOH15395.1"/>
    <property type="molecule type" value="Genomic_DNA"/>
</dbReference>
<reference evidence="1 2" key="1">
    <citation type="submission" date="2020-05" db="EMBL/GenBank/DDBJ databases">
        <title>Draft genome sequence of Clostridium cochlearium strain AGROS13 isolated from a sheep dairy farm in New Zealand.</title>
        <authorList>
            <person name="Gupta T.B."/>
            <person name="Jauregui R."/>
            <person name="Risson A.N."/>
            <person name="Brightwell G."/>
            <person name="Maclean P."/>
        </authorList>
    </citation>
    <scope>NUCLEOTIDE SEQUENCE [LARGE SCALE GENOMIC DNA]</scope>
    <source>
        <strain evidence="1 2">AGROS13</strain>
    </source>
</reference>
<sequence>MKEFIFDFTSYEAAISSLSKFIGISVENIELFISKNSHSCDNLSEKLIKENNIDIKLLDISNLYLKVIQVTTNGDNCESIKKYGLLNTQEAIKKDTYLARYLKSKEIEIDFEAESINYKGRVYYRAKEINRKVGLCFTKLFSKSHYPINAFIYSDNPLDYLGRVRERPEIIGNLADAFDGSIEKDWIKNTKCFLIVIKANIDDFDYTVFTDNKVEFEDNKEIVVKKWLIVRSIELIHDLKLRSEHSDIYAYMNSKHKVELENIIDTIKIND</sequence>
<evidence type="ECO:0000313" key="2">
    <source>
        <dbReference type="Proteomes" id="UP000528432"/>
    </source>
</evidence>
<dbReference type="RefSeq" id="WP_096636072.1">
    <property type="nucleotide sequence ID" value="NZ_JABFIF010000003.1"/>
</dbReference>
<dbReference type="Proteomes" id="UP000528432">
    <property type="component" value="Unassembled WGS sequence"/>
</dbReference>
<name>A0A7Y3XXV3_CLOCO</name>
<proteinExistence type="predicted"/>
<accession>A0A7Y3XXV3</accession>
<comment type="caution">
    <text evidence="1">The sequence shown here is derived from an EMBL/GenBank/DDBJ whole genome shotgun (WGS) entry which is preliminary data.</text>
</comment>
<evidence type="ECO:0000313" key="1">
    <source>
        <dbReference type="EMBL" id="NOH15395.1"/>
    </source>
</evidence>
<dbReference type="AlphaFoldDB" id="A0A7Y3XXV3"/>